<feature type="region of interest" description="Disordered" evidence="5">
    <location>
        <begin position="773"/>
        <end position="795"/>
    </location>
</feature>
<dbReference type="OrthoDB" id="277439at2759"/>
<feature type="region of interest" description="Disordered" evidence="5">
    <location>
        <begin position="906"/>
        <end position="944"/>
    </location>
</feature>
<dbReference type="Proteomes" id="UP000585474">
    <property type="component" value="Unassembled WGS sequence"/>
</dbReference>
<accession>A0A7J0H8W2</accession>
<reference evidence="6 7" key="1">
    <citation type="submission" date="2019-07" db="EMBL/GenBank/DDBJ databases">
        <title>De Novo Assembly of kiwifruit Actinidia rufa.</title>
        <authorList>
            <person name="Sugita-Konishi S."/>
            <person name="Sato K."/>
            <person name="Mori E."/>
            <person name="Abe Y."/>
            <person name="Kisaki G."/>
            <person name="Hamano K."/>
            <person name="Suezawa K."/>
            <person name="Otani M."/>
            <person name="Fukuda T."/>
            <person name="Manabe T."/>
            <person name="Gomi K."/>
            <person name="Tabuchi M."/>
            <person name="Akimitsu K."/>
            <person name="Kataoka I."/>
        </authorList>
    </citation>
    <scope>NUCLEOTIDE SEQUENCE [LARGE SCALE GENOMIC DNA]</scope>
    <source>
        <strain evidence="7">cv. Fuchu</strain>
    </source>
</reference>
<gene>
    <name evidence="6" type="ORF">Acr_28g0001100</name>
</gene>
<feature type="compositionally biased region" description="Basic and acidic residues" evidence="5">
    <location>
        <begin position="72"/>
        <end position="83"/>
    </location>
</feature>
<dbReference type="GO" id="GO:0032040">
    <property type="term" value="C:small-subunit processome"/>
    <property type="evidence" value="ECO:0007669"/>
    <property type="project" value="InterPro"/>
</dbReference>
<dbReference type="InterPro" id="IPR006709">
    <property type="entry name" value="SSU_processome_Utp14"/>
</dbReference>
<dbReference type="Pfam" id="PF04615">
    <property type="entry name" value="Utp14"/>
    <property type="match status" value="1"/>
</dbReference>
<feature type="compositionally biased region" description="Acidic residues" evidence="5">
    <location>
        <begin position="498"/>
        <end position="512"/>
    </location>
</feature>
<feature type="compositionally biased region" description="Basic and acidic residues" evidence="5">
    <location>
        <begin position="150"/>
        <end position="159"/>
    </location>
</feature>
<keyword evidence="7" id="KW-1185">Reference proteome</keyword>
<keyword evidence="6" id="KW-0687">Ribonucleoprotein</keyword>
<dbReference type="AlphaFoldDB" id="A0A7J0H8W2"/>
<feature type="region of interest" description="Disordered" evidence="5">
    <location>
        <begin position="486"/>
        <end position="515"/>
    </location>
</feature>
<evidence type="ECO:0000256" key="1">
    <source>
        <dbReference type="ARBA" id="ARBA00004604"/>
    </source>
</evidence>
<comment type="caution">
    <text evidence="6">The sequence shown here is derived from an EMBL/GenBank/DDBJ whole genome shotgun (WGS) entry which is preliminary data.</text>
</comment>
<proteinExistence type="predicted"/>
<dbReference type="PANTHER" id="PTHR14150:SF12">
    <property type="entry name" value="U3 SMALL NUCLEOLAR RNA-ASSOCIATED PROTEIN 14 HOMOLOG A"/>
    <property type="match status" value="1"/>
</dbReference>
<sequence>MWVCPNCQEAKLGYRRYCRRRVPLKPESACALSLLLSFFTTEMAETKRKTRDYNNRQGNKKRKVSSFKTLKSKSEKNNNDGERRKRTGPRLPNALRKELEHMGRTNRSNSDDEEIDSDDANDVYEYEEAIPEEESMKNRRFDPVENFEYELPKEFKDENVASEDDDDDSDGEDDGSREYQEGDEADGSRHARMLQDITGLPVEAFEGKKRKNDVVLSEAYPESEYNPSRDVLNGDGRISIQDLVDPLHGKSGFSKLRKSMHRMEKKSTPILAPLPKADREKLERKVTYEQSKKDITKWEPLVKRNREAPTLYFDEDVDLGFSTIGAIASEFEPRTEFEKKISALVNDNEVLEAHKKDGARLLELNKISVEDVKDHQDRLAKMRTLLFRHEMKAKRIKKIKSKTYHRLLKKDGLKAAVAEMEMNPEAAKELAMKQEFKRAEERLTLKHKNSSKWAKRILKRGLDVQDEGTRAAIAEQLHQHALLTRKMKSMKDNSSSDDSSDEDYGDDISDSSDQDRASKLLEKAKEKTLGVINEDGEVPKSGVLSLPFMVRGLQKRKETADEEAKLALEEYESSLKQLEGKRVIENVKKGTASGRRIFGAAKKHVEDSSNKIKVDNYYGSSDSEDNLEAKEDIDVDRSNNFKDEINFDPDLLREESEIGHNSFFKSLEDIVKDAGPKTTYEVAIFAADSWKKANNERSKCEKVADVNMKNSSKVDKPVLHDHDIEDVEDGSDSDSEGQMVDGILSSGTKPTYELPSQADLIRRAFAGDDVEDDFEKDKEQVLNEENPEPEKPVLVPGWGQWTNIQQKNGLPSWMLQEHDNARKKREEALKKRKDAHLKHVIISEKLDKKAEKLHTKTLPYPYTSKEVFEQSIRMPIGPEFNPVTTIGALNRPEVVKKAGVIIKPIKFEDVNPHERGEDHKRSGQKKKKSTGGSIKRNTNKIKVK</sequence>
<feature type="compositionally biased region" description="Basic and acidic residues" evidence="5">
    <location>
        <begin position="906"/>
        <end position="921"/>
    </location>
</feature>
<keyword evidence="3" id="KW-0539">Nucleus</keyword>
<feature type="coiled-coil region" evidence="4">
    <location>
        <begin position="550"/>
        <end position="588"/>
    </location>
</feature>
<feature type="region of interest" description="Disordered" evidence="5">
    <location>
        <begin position="720"/>
        <end position="752"/>
    </location>
</feature>
<name>A0A7J0H8W2_9ERIC</name>
<feature type="compositionally biased region" description="Acidic residues" evidence="5">
    <location>
        <begin position="111"/>
        <end position="122"/>
    </location>
</feature>
<dbReference type="GO" id="GO:0006364">
    <property type="term" value="P:rRNA processing"/>
    <property type="evidence" value="ECO:0007669"/>
    <property type="project" value="InterPro"/>
</dbReference>
<dbReference type="PANTHER" id="PTHR14150">
    <property type="entry name" value="U3 SMALL NUCLEOLAR RNA-ASSOCIATED PROTEIN 14"/>
    <property type="match status" value="1"/>
</dbReference>
<evidence type="ECO:0000313" key="6">
    <source>
        <dbReference type="EMBL" id="GFZ19405.1"/>
    </source>
</evidence>
<evidence type="ECO:0000256" key="3">
    <source>
        <dbReference type="ARBA" id="ARBA00023242"/>
    </source>
</evidence>
<keyword evidence="2" id="KW-0597">Phosphoprotein</keyword>
<organism evidence="6 7">
    <name type="scientific">Actinidia rufa</name>
    <dbReference type="NCBI Taxonomy" id="165716"/>
    <lineage>
        <taxon>Eukaryota</taxon>
        <taxon>Viridiplantae</taxon>
        <taxon>Streptophyta</taxon>
        <taxon>Embryophyta</taxon>
        <taxon>Tracheophyta</taxon>
        <taxon>Spermatophyta</taxon>
        <taxon>Magnoliopsida</taxon>
        <taxon>eudicotyledons</taxon>
        <taxon>Gunneridae</taxon>
        <taxon>Pentapetalae</taxon>
        <taxon>asterids</taxon>
        <taxon>Ericales</taxon>
        <taxon>Actinidiaceae</taxon>
        <taxon>Actinidia</taxon>
    </lineage>
</organism>
<feature type="region of interest" description="Disordered" evidence="5">
    <location>
        <begin position="49"/>
        <end position="122"/>
    </location>
</feature>
<evidence type="ECO:0000313" key="7">
    <source>
        <dbReference type="Proteomes" id="UP000585474"/>
    </source>
</evidence>
<evidence type="ECO:0000256" key="4">
    <source>
        <dbReference type="SAM" id="Coils"/>
    </source>
</evidence>
<evidence type="ECO:0000256" key="5">
    <source>
        <dbReference type="SAM" id="MobiDB-lite"/>
    </source>
</evidence>
<comment type="subcellular location">
    <subcellularLocation>
        <location evidence="1">Nucleus</location>
        <location evidence="1">Nucleolus</location>
    </subcellularLocation>
</comment>
<feature type="compositionally biased region" description="Acidic residues" evidence="5">
    <location>
        <begin position="160"/>
        <end position="173"/>
    </location>
</feature>
<keyword evidence="4" id="KW-0175">Coiled coil</keyword>
<feature type="region of interest" description="Disordered" evidence="5">
    <location>
        <begin position="150"/>
        <end position="195"/>
    </location>
</feature>
<protein>
    <submittedName>
        <fullName evidence="6">U3 ribonucleoprotein (Utp) family protein</fullName>
    </submittedName>
</protein>
<dbReference type="EMBL" id="BJWL01000028">
    <property type="protein sequence ID" value="GFZ19405.1"/>
    <property type="molecule type" value="Genomic_DNA"/>
</dbReference>
<feature type="compositionally biased region" description="Acidic residues" evidence="5">
    <location>
        <begin position="724"/>
        <end position="735"/>
    </location>
</feature>
<evidence type="ECO:0000256" key="2">
    <source>
        <dbReference type="ARBA" id="ARBA00022553"/>
    </source>
</evidence>